<keyword evidence="3" id="KW-1185">Reference proteome</keyword>
<keyword evidence="1" id="KW-0812">Transmembrane</keyword>
<feature type="transmembrane region" description="Helical" evidence="1">
    <location>
        <begin position="99"/>
        <end position="117"/>
    </location>
</feature>
<evidence type="ECO:0000256" key="1">
    <source>
        <dbReference type="SAM" id="Phobius"/>
    </source>
</evidence>
<evidence type="ECO:0000313" key="2">
    <source>
        <dbReference type="EMBL" id="GFE53156.1"/>
    </source>
</evidence>
<feature type="transmembrane region" description="Helical" evidence="1">
    <location>
        <begin position="71"/>
        <end position="92"/>
    </location>
</feature>
<protein>
    <submittedName>
        <fullName evidence="2">Olfactory receptor 6B1-like</fullName>
    </submittedName>
</protein>
<accession>A0A9W5WTS8</accession>
<gene>
    <name evidence="2" type="ORF">BaOVIS_005600</name>
</gene>
<proteinExistence type="predicted"/>
<sequence length="207" mass="23449">MKESWLFRSTKQKGLLRDRNIIATGPFGFSIAATCLGCAILASVIYGVIWALEGPVLYETFGFEMPLAIKISSLISTLFLYSVVFPSLAMTYMLTISSLTYLVLHIGLLSGLMVFYYDYLEDTRPIYGLMYHDAINLHFVMFLTASVLRLIVSLPLAYYVFVLATIRINGGTGWERRTALELEKQTISTQLDNLKQRKEWVNMVVKS</sequence>
<dbReference type="AlphaFoldDB" id="A0A9W5WTS8"/>
<dbReference type="OrthoDB" id="361236at2759"/>
<dbReference type="EMBL" id="BLIY01000004">
    <property type="protein sequence ID" value="GFE53156.1"/>
    <property type="molecule type" value="Genomic_DNA"/>
</dbReference>
<feature type="transmembrane region" description="Helical" evidence="1">
    <location>
        <begin position="137"/>
        <end position="161"/>
    </location>
</feature>
<reference evidence="2" key="1">
    <citation type="submission" date="2019-12" db="EMBL/GenBank/DDBJ databases">
        <title>Genome sequence of Babesia ovis.</title>
        <authorList>
            <person name="Yamagishi J."/>
            <person name="Sevinc F."/>
            <person name="Xuan X."/>
        </authorList>
    </citation>
    <scope>NUCLEOTIDE SEQUENCE</scope>
    <source>
        <strain evidence="2">Selcuk</strain>
    </source>
</reference>
<organism evidence="2 3">
    <name type="scientific">Babesia ovis</name>
    <dbReference type="NCBI Taxonomy" id="5869"/>
    <lineage>
        <taxon>Eukaryota</taxon>
        <taxon>Sar</taxon>
        <taxon>Alveolata</taxon>
        <taxon>Apicomplexa</taxon>
        <taxon>Aconoidasida</taxon>
        <taxon>Piroplasmida</taxon>
        <taxon>Babesiidae</taxon>
        <taxon>Babesia</taxon>
    </lineage>
</organism>
<keyword evidence="1" id="KW-1133">Transmembrane helix</keyword>
<name>A0A9W5WTS8_BABOV</name>
<feature type="transmembrane region" description="Helical" evidence="1">
    <location>
        <begin position="21"/>
        <end position="51"/>
    </location>
</feature>
<keyword evidence="2" id="KW-0675">Receptor</keyword>
<keyword evidence="1" id="KW-0472">Membrane</keyword>
<dbReference type="Proteomes" id="UP001057455">
    <property type="component" value="Unassembled WGS sequence"/>
</dbReference>
<evidence type="ECO:0000313" key="3">
    <source>
        <dbReference type="Proteomes" id="UP001057455"/>
    </source>
</evidence>
<comment type="caution">
    <text evidence="2">The sequence shown here is derived from an EMBL/GenBank/DDBJ whole genome shotgun (WGS) entry which is preliminary data.</text>
</comment>